<evidence type="ECO:0000256" key="1">
    <source>
        <dbReference type="SAM" id="MobiDB-lite"/>
    </source>
</evidence>
<gene>
    <name evidence="2" type="ORF">FJTKL_03019</name>
</gene>
<dbReference type="EMBL" id="JBAWTH010000150">
    <property type="protein sequence ID" value="KAL2274746.1"/>
    <property type="molecule type" value="Genomic_DNA"/>
</dbReference>
<organism evidence="2 3">
    <name type="scientific">Diaporthe vaccinii</name>
    <dbReference type="NCBI Taxonomy" id="105482"/>
    <lineage>
        <taxon>Eukaryota</taxon>
        <taxon>Fungi</taxon>
        <taxon>Dikarya</taxon>
        <taxon>Ascomycota</taxon>
        <taxon>Pezizomycotina</taxon>
        <taxon>Sordariomycetes</taxon>
        <taxon>Sordariomycetidae</taxon>
        <taxon>Diaporthales</taxon>
        <taxon>Diaporthaceae</taxon>
        <taxon>Diaporthe</taxon>
        <taxon>Diaporthe eres species complex</taxon>
    </lineage>
</organism>
<protein>
    <submittedName>
        <fullName evidence="2">Uncharacterized protein</fullName>
    </submittedName>
</protein>
<comment type="caution">
    <text evidence="2">The sequence shown here is derived from an EMBL/GenBank/DDBJ whole genome shotgun (WGS) entry which is preliminary data.</text>
</comment>
<proteinExistence type="predicted"/>
<accession>A0ABR4DX44</accession>
<evidence type="ECO:0000313" key="3">
    <source>
        <dbReference type="Proteomes" id="UP001600888"/>
    </source>
</evidence>
<feature type="compositionally biased region" description="Polar residues" evidence="1">
    <location>
        <begin position="26"/>
        <end position="45"/>
    </location>
</feature>
<sequence>MLYFAKTNRRVRAPRCVHAREKENAPSKNPLTKTMSISTRSSHSENMTRNPCYGCDDGCGCILQPLSVGNLLSYLSGRCLNRKSGNAVQCAC</sequence>
<reference evidence="2 3" key="1">
    <citation type="submission" date="2024-03" db="EMBL/GenBank/DDBJ databases">
        <title>A high-quality draft genome sequence of Diaporthe vaccinii, a causative agent of upright dieback and viscid rot disease in cranberry plants.</title>
        <authorList>
            <person name="Sarrasin M."/>
            <person name="Lang B.F."/>
            <person name="Burger G."/>
        </authorList>
    </citation>
    <scope>NUCLEOTIDE SEQUENCE [LARGE SCALE GENOMIC DNA]</scope>
    <source>
        <strain evidence="2 3">IS7</strain>
    </source>
</reference>
<evidence type="ECO:0000313" key="2">
    <source>
        <dbReference type="EMBL" id="KAL2274746.1"/>
    </source>
</evidence>
<feature type="region of interest" description="Disordered" evidence="1">
    <location>
        <begin position="20"/>
        <end position="45"/>
    </location>
</feature>
<dbReference type="Proteomes" id="UP001600888">
    <property type="component" value="Unassembled WGS sequence"/>
</dbReference>
<name>A0ABR4DX44_9PEZI</name>
<keyword evidence="3" id="KW-1185">Reference proteome</keyword>